<comment type="caution">
    <text evidence="1">The sequence shown here is derived from an EMBL/GenBank/DDBJ whole genome shotgun (WGS) entry which is preliminary data.</text>
</comment>
<dbReference type="AlphaFoldDB" id="W1DS92"/>
<proteinExistence type="predicted"/>
<dbReference type="Proteomes" id="UP000019183">
    <property type="component" value="Unassembled WGS sequence"/>
</dbReference>
<name>W1DS92_KLEPN</name>
<accession>W1DS92</accession>
<evidence type="ECO:0000313" key="2">
    <source>
        <dbReference type="Proteomes" id="UP000019183"/>
    </source>
</evidence>
<reference evidence="1" key="1">
    <citation type="submission" date="2013-10" db="EMBL/GenBank/DDBJ databases">
        <title>Antibiotic resistance diversity of beta-lactamase producers in the General Hospital Vienna.</title>
        <authorList>
            <person name="Barisic I."/>
            <person name="Mitteregger D."/>
            <person name="Hirschl A.M."/>
            <person name="Noehammer C."/>
            <person name="Wiesinger-Mayr H."/>
        </authorList>
    </citation>
    <scope>NUCLEOTIDE SEQUENCE [LARGE SCALE GENOMIC DNA]</scope>
    <source>
        <strain evidence="1">IS43</strain>
    </source>
</reference>
<sequence>MAFPVDGVIQFTLNKMNERIRQHAEGAPVNEQSGLIFMGNVHDAVPRRLFSG</sequence>
<keyword evidence="2" id="KW-1185">Reference proteome</keyword>
<organism evidence="1 2">
    <name type="scientific">Klebsiella pneumoniae IS43</name>
    <dbReference type="NCBI Taxonomy" id="1432552"/>
    <lineage>
        <taxon>Bacteria</taxon>
        <taxon>Pseudomonadati</taxon>
        <taxon>Pseudomonadota</taxon>
        <taxon>Gammaproteobacteria</taxon>
        <taxon>Enterobacterales</taxon>
        <taxon>Enterobacteriaceae</taxon>
        <taxon>Klebsiella/Raoultella group</taxon>
        <taxon>Klebsiella</taxon>
        <taxon>Klebsiella pneumoniae complex</taxon>
    </lineage>
</organism>
<protein>
    <submittedName>
        <fullName evidence="1">Uncharacterized protein</fullName>
    </submittedName>
</protein>
<evidence type="ECO:0000313" key="1">
    <source>
        <dbReference type="EMBL" id="CDL12258.1"/>
    </source>
</evidence>
<dbReference type="EMBL" id="CBWK010000772">
    <property type="protein sequence ID" value="CDL12258.1"/>
    <property type="molecule type" value="Genomic_DNA"/>
</dbReference>